<dbReference type="EMBL" id="GGEC01060546">
    <property type="protein sequence ID" value="MBX41030.1"/>
    <property type="molecule type" value="Transcribed_RNA"/>
</dbReference>
<protein>
    <submittedName>
        <fullName evidence="1">Uncharacterized protein</fullName>
    </submittedName>
</protein>
<reference evidence="1" key="1">
    <citation type="submission" date="2018-02" db="EMBL/GenBank/DDBJ databases">
        <title>Rhizophora mucronata_Transcriptome.</title>
        <authorList>
            <person name="Meera S.P."/>
            <person name="Sreeshan A."/>
            <person name="Augustine A."/>
        </authorList>
    </citation>
    <scope>NUCLEOTIDE SEQUENCE</scope>
    <source>
        <tissue evidence="1">Leaf</tissue>
    </source>
</reference>
<sequence>MIMIFQRIDCVINLTVVKTHISSNKIGKDQAS</sequence>
<organism evidence="1">
    <name type="scientific">Rhizophora mucronata</name>
    <name type="common">Asiatic mangrove</name>
    <dbReference type="NCBI Taxonomy" id="61149"/>
    <lineage>
        <taxon>Eukaryota</taxon>
        <taxon>Viridiplantae</taxon>
        <taxon>Streptophyta</taxon>
        <taxon>Embryophyta</taxon>
        <taxon>Tracheophyta</taxon>
        <taxon>Spermatophyta</taxon>
        <taxon>Magnoliopsida</taxon>
        <taxon>eudicotyledons</taxon>
        <taxon>Gunneridae</taxon>
        <taxon>Pentapetalae</taxon>
        <taxon>rosids</taxon>
        <taxon>fabids</taxon>
        <taxon>Malpighiales</taxon>
        <taxon>Rhizophoraceae</taxon>
        <taxon>Rhizophora</taxon>
    </lineage>
</organism>
<proteinExistence type="predicted"/>
<dbReference type="AlphaFoldDB" id="A0A2P2NF43"/>
<name>A0A2P2NF43_RHIMU</name>
<accession>A0A2P2NF43</accession>
<evidence type="ECO:0000313" key="1">
    <source>
        <dbReference type="EMBL" id="MBX41030.1"/>
    </source>
</evidence>